<comment type="caution">
    <text evidence="10">The sequence shown here is derived from an EMBL/GenBank/DDBJ whole genome shotgun (WGS) entry which is preliminary data.</text>
</comment>
<evidence type="ECO:0000256" key="3">
    <source>
        <dbReference type="ARBA" id="ARBA00022741"/>
    </source>
</evidence>
<dbReference type="Pfam" id="PF00271">
    <property type="entry name" value="Helicase_C"/>
    <property type="match status" value="1"/>
</dbReference>
<dbReference type="Pfam" id="PF00270">
    <property type="entry name" value="DEAD"/>
    <property type="match status" value="1"/>
</dbReference>
<evidence type="ECO:0000313" key="10">
    <source>
        <dbReference type="EMBL" id="TRY74603.1"/>
    </source>
</evidence>
<comment type="catalytic activity">
    <reaction evidence="7">
        <text>ATP + H2O = ADP + phosphate + H(+)</text>
        <dbReference type="Rhea" id="RHEA:13065"/>
        <dbReference type="ChEBI" id="CHEBI:15377"/>
        <dbReference type="ChEBI" id="CHEBI:15378"/>
        <dbReference type="ChEBI" id="CHEBI:30616"/>
        <dbReference type="ChEBI" id="CHEBI:43474"/>
        <dbReference type="ChEBI" id="CHEBI:456216"/>
        <dbReference type="EC" id="3.6.4.13"/>
    </reaction>
</comment>
<feature type="domain" description="Helicase C-terminal" evidence="9">
    <location>
        <begin position="256"/>
        <end position="433"/>
    </location>
</feature>
<dbReference type="GO" id="GO:0016787">
    <property type="term" value="F:hydrolase activity"/>
    <property type="evidence" value="ECO:0007669"/>
    <property type="project" value="UniProtKB-KW"/>
</dbReference>
<dbReference type="PROSITE" id="PS00690">
    <property type="entry name" value="DEAH_ATP_HELICASE"/>
    <property type="match status" value="1"/>
</dbReference>
<evidence type="ECO:0000256" key="7">
    <source>
        <dbReference type="ARBA" id="ARBA00047984"/>
    </source>
</evidence>
<comment type="similarity">
    <text evidence="1">Belongs to the DEAD box helicase family. DEAH subfamily.</text>
</comment>
<dbReference type="SMART" id="SM00847">
    <property type="entry name" value="HA2"/>
    <property type="match status" value="1"/>
</dbReference>
<evidence type="ECO:0000256" key="5">
    <source>
        <dbReference type="ARBA" id="ARBA00022806"/>
    </source>
</evidence>
<dbReference type="GO" id="GO:0071013">
    <property type="term" value="C:catalytic step 2 spliceosome"/>
    <property type="evidence" value="ECO:0007669"/>
    <property type="project" value="TreeGrafter"/>
</dbReference>
<dbReference type="EMBL" id="VCGU01000005">
    <property type="protein sequence ID" value="TRY74603.1"/>
    <property type="molecule type" value="Genomic_DNA"/>
</dbReference>
<protein>
    <recommendedName>
        <fullName evidence="2">RNA helicase</fullName>
        <ecNumber evidence="2">3.6.4.13</ecNumber>
    </recommendedName>
</protein>
<dbReference type="STRING" id="6832.A0A553PA98"/>
<dbReference type="InterPro" id="IPR011545">
    <property type="entry name" value="DEAD/DEAH_box_helicase_dom"/>
</dbReference>
<dbReference type="SMART" id="SM00487">
    <property type="entry name" value="DEXDc"/>
    <property type="match status" value="1"/>
</dbReference>
<dbReference type="FunFam" id="3.40.50.300:FF:000578">
    <property type="entry name" value="probable ATP-dependent RNA helicase DHX35"/>
    <property type="match status" value="1"/>
</dbReference>
<dbReference type="Gene3D" id="1.20.120.1080">
    <property type="match status" value="1"/>
</dbReference>
<dbReference type="InterPro" id="IPR007502">
    <property type="entry name" value="Helicase-assoc_dom"/>
</dbReference>
<reference evidence="10 11" key="1">
    <citation type="journal article" date="2018" name="Nat. Ecol. Evol.">
        <title>Genomic signatures of mitonuclear coevolution across populations of Tigriopus californicus.</title>
        <authorList>
            <person name="Barreto F.S."/>
            <person name="Watson E.T."/>
            <person name="Lima T.G."/>
            <person name="Willett C.S."/>
            <person name="Edmands S."/>
            <person name="Li W."/>
            <person name="Burton R.S."/>
        </authorList>
    </citation>
    <scope>NUCLEOTIDE SEQUENCE [LARGE SCALE GENOMIC DNA]</scope>
    <source>
        <strain evidence="10 11">San Diego</strain>
    </source>
</reference>
<dbReference type="PANTHER" id="PTHR18934:SF136">
    <property type="entry name" value="ATP-DEPENDENT RNA HELICASE DHX35-RELATED"/>
    <property type="match status" value="1"/>
</dbReference>
<dbReference type="InterPro" id="IPR014001">
    <property type="entry name" value="Helicase_ATP-bd"/>
</dbReference>
<keyword evidence="5" id="KW-0347">Helicase</keyword>
<dbReference type="SUPFAM" id="SSF52540">
    <property type="entry name" value="P-loop containing nucleoside triphosphate hydrolases"/>
    <property type="match status" value="1"/>
</dbReference>
<dbReference type="InterPro" id="IPR027417">
    <property type="entry name" value="P-loop_NTPase"/>
</dbReference>
<sequence>MSAKGFLKPKDDDFIPWTEDKLDVDAQKDTTFVYNSTPSLGLAAQRQKLPIFKTRDHILYMLEQFQVVIIVGETGSGKSTQIPQYLVEAGWCQEEGQMIGITEPRRVAATTLAARVAEEKHCPMGELVGYSIRFDEWFDRAKTKIKYMTEGILVREMMGDPLLKLYSVIMLDEVHERTAQIDIIMGLMKKILRKRRDLRVIISSATVDAEYIRDFFNANRTKDVSKDTAAIMSISGSNFSVEVFYLNEPCPNYVQSAVETVLKLHEREPPGDVLVFLTGMDEVDHCVTLLKERTSNKHSKHGLKIWPLPMYGSLPPQDQLKVFRPSLRGYRKIVVATNIAETSITIEGIVYVIDSGFVKLKWYNADTNVDALIVTEISQASAEQRAGRAGRTRPGQCYRLCREDDFQKLPLNTPPEMQRTDLSTAVLQLKALGIDNVVRFEFPSAPPSKNLMASLELLYALGAIDDNGLLTKPLGENMSELPIHPTLSKMLFSSTKFKCSREIAAIIAMLQIENIFIKPPGGQAGNRARVMKRKFEVAEGDHLTLLNVFNTYLKQKQWDIKLWCQQHFLKYKGLKRAEQLFEQLVRTLKRYDVPIQYSSDMDEIRRCIVSGLFPNAAYYHMSGSYRTIRGDIPLSVHPTSVLYTLKQPSWVVFTELAHSKKVHMKDITVIDPTWLEILAPHYYQKTTLQRSH</sequence>
<dbReference type="PROSITE" id="PS51194">
    <property type="entry name" value="HELICASE_CTER"/>
    <property type="match status" value="1"/>
</dbReference>
<evidence type="ECO:0000256" key="2">
    <source>
        <dbReference type="ARBA" id="ARBA00012552"/>
    </source>
</evidence>
<dbReference type="Pfam" id="PF04408">
    <property type="entry name" value="WHD_HA2"/>
    <property type="match status" value="1"/>
</dbReference>
<evidence type="ECO:0000313" key="11">
    <source>
        <dbReference type="Proteomes" id="UP000318571"/>
    </source>
</evidence>
<dbReference type="InterPro" id="IPR002464">
    <property type="entry name" value="DNA/RNA_helicase_DEAH_CS"/>
</dbReference>
<keyword evidence="4" id="KW-0378">Hydrolase</keyword>
<dbReference type="PANTHER" id="PTHR18934">
    <property type="entry name" value="ATP-DEPENDENT RNA HELICASE"/>
    <property type="match status" value="1"/>
</dbReference>
<evidence type="ECO:0000256" key="1">
    <source>
        <dbReference type="ARBA" id="ARBA00008792"/>
    </source>
</evidence>
<proteinExistence type="inferred from homology"/>
<evidence type="ECO:0000259" key="9">
    <source>
        <dbReference type="PROSITE" id="PS51194"/>
    </source>
</evidence>
<dbReference type="Gene3D" id="3.40.50.300">
    <property type="entry name" value="P-loop containing nucleotide triphosphate hydrolases"/>
    <property type="match status" value="2"/>
</dbReference>
<feature type="domain" description="Helicase ATP-binding" evidence="8">
    <location>
        <begin position="59"/>
        <end position="225"/>
    </location>
</feature>
<keyword evidence="11" id="KW-1185">Reference proteome</keyword>
<dbReference type="GO" id="GO:0003724">
    <property type="term" value="F:RNA helicase activity"/>
    <property type="evidence" value="ECO:0007669"/>
    <property type="project" value="UniProtKB-EC"/>
</dbReference>
<evidence type="ECO:0000256" key="4">
    <source>
        <dbReference type="ARBA" id="ARBA00022801"/>
    </source>
</evidence>
<dbReference type="OrthoDB" id="10253254at2759"/>
<dbReference type="GO" id="GO:0003723">
    <property type="term" value="F:RNA binding"/>
    <property type="evidence" value="ECO:0007669"/>
    <property type="project" value="TreeGrafter"/>
</dbReference>
<dbReference type="InterPro" id="IPR048333">
    <property type="entry name" value="HA2_WH"/>
</dbReference>
<evidence type="ECO:0000259" key="8">
    <source>
        <dbReference type="PROSITE" id="PS51192"/>
    </source>
</evidence>
<dbReference type="Proteomes" id="UP000318571">
    <property type="component" value="Chromosome 2"/>
</dbReference>
<dbReference type="PROSITE" id="PS51192">
    <property type="entry name" value="HELICASE_ATP_BIND_1"/>
    <property type="match status" value="1"/>
</dbReference>
<organism evidence="10 11">
    <name type="scientific">Tigriopus californicus</name>
    <name type="common">Marine copepod</name>
    <dbReference type="NCBI Taxonomy" id="6832"/>
    <lineage>
        <taxon>Eukaryota</taxon>
        <taxon>Metazoa</taxon>
        <taxon>Ecdysozoa</taxon>
        <taxon>Arthropoda</taxon>
        <taxon>Crustacea</taxon>
        <taxon>Multicrustacea</taxon>
        <taxon>Hexanauplia</taxon>
        <taxon>Copepoda</taxon>
        <taxon>Harpacticoida</taxon>
        <taxon>Harpacticidae</taxon>
        <taxon>Tigriopus</taxon>
    </lineage>
</organism>
<dbReference type="FunFam" id="3.40.50.300:FF:000767">
    <property type="entry name" value="Putative ATP-dependent RNA helicase DHX35"/>
    <property type="match status" value="1"/>
</dbReference>
<dbReference type="InterPro" id="IPR001650">
    <property type="entry name" value="Helicase_C-like"/>
</dbReference>
<gene>
    <name evidence="10" type="ORF">TCAL_00772</name>
</gene>
<dbReference type="AlphaFoldDB" id="A0A553PA98"/>
<dbReference type="EC" id="3.6.4.13" evidence="2"/>
<accession>A0A553PA98</accession>
<evidence type="ECO:0000256" key="6">
    <source>
        <dbReference type="ARBA" id="ARBA00022840"/>
    </source>
</evidence>
<keyword evidence="6" id="KW-0067">ATP-binding</keyword>
<dbReference type="InterPro" id="IPR011709">
    <property type="entry name" value="DEAD-box_helicase_OB_fold"/>
</dbReference>
<name>A0A553PA98_TIGCA</name>
<keyword evidence="3" id="KW-0547">Nucleotide-binding</keyword>
<dbReference type="SMART" id="SM00490">
    <property type="entry name" value="HELICc"/>
    <property type="match status" value="1"/>
</dbReference>
<dbReference type="GO" id="GO:0005524">
    <property type="term" value="F:ATP binding"/>
    <property type="evidence" value="ECO:0007669"/>
    <property type="project" value="UniProtKB-KW"/>
</dbReference>
<dbReference type="Pfam" id="PF21010">
    <property type="entry name" value="HA2_C"/>
    <property type="match status" value="1"/>
</dbReference>
<dbReference type="Pfam" id="PF07717">
    <property type="entry name" value="OB_NTP_bind"/>
    <property type="match status" value="1"/>
</dbReference>
<dbReference type="CDD" id="cd18791">
    <property type="entry name" value="SF2_C_RHA"/>
    <property type="match status" value="1"/>
</dbReference>
<dbReference type="OMA" id="FHEVMET"/>